<keyword evidence="1" id="KW-0408">Iron</keyword>
<name>A0ABP7X967_9FLAO</name>
<dbReference type="InterPro" id="IPR044862">
    <property type="entry name" value="Pro_4_hyd_alph_FE2OG_OXY"/>
</dbReference>
<dbReference type="Pfam" id="PF13640">
    <property type="entry name" value="2OG-FeII_Oxy_3"/>
    <property type="match status" value="1"/>
</dbReference>
<evidence type="ECO:0000256" key="1">
    <source>
        <dbReference type="RuleBase" id="RU003682"/>
    </source>
</evidence>
<evidence type="ECO:0000313" key="4">
    <source>
        <dbReference type="Proteomes" id="UP001500459"/>
    </source>
</evidence>
<evidence type="ECO:0000259" key="2">
    <source>
        <dbReference type="PROSITE" id="PS51471"/>
    </source>
</evidence>
<dbReference type="EMBL" id="BAABCW010000001">
    <property type="protein sequence ID" value="GAA4108037.1"/>
    <property type="molecule type" value="Genomic_DNA"/>
</dbReference>
<protein>
    <recommendedName>
        <fullName evidence="2">Fe2OG dioxygenase domain-containing protein</fullName>
    </recommendedName>
</protein>
<keyword evidence="1" id="KW-0560">Oxidoreductase</keyword>
<feature type="domain" description="Fe2OG dioxygenase" evidence="2">
    <location>
        <begin position="106"/>
        <end position="219"/>
    </location>
</feature>
<evidence type="ECO:0000313" key="3">
    <source>
        <dbReference type="EMBL" id="GAA4108037.1"/>
    </source>
</evidence>
<dbReference type="Gene3D" id="2.60.120.620">
    <property type="entry name" value="q2cbj1_9rhob like domain"/>
    <property type="match status" value="1"/>
</dbReference>
<reference evidence="4" key="1">
    <citation type="journal article" date="2019" name="Int. J. Syst. Evol. Microbiol.">
        <title>The Global Catalogue of Microorganisms (GCM) 10K type strain sequencing project: providing services to taxonomists for standard genome sequencing and annotation.</title>
        <authorList>
            <consortium name="The Broad Institute Genomics Platform"/>
            <consortium name="The Broad Institute Genome Sequencing Center for Infectious Disease"/>
            <person name="Wu L."/>
            <person name="Ma J."/>
        </authorList>
    </citation>
    <scope>NUCLEOTIDE SEQUENCE [LARGE SCALE GENOMIC DNA]</scope>
    <source>
        <strain evidence="4">JCM 17106</strain>
    </source>
</reference>
<sequence length="273" mass="31514">MKHLYRDHIADFIYNRLKDNEDALKKHFDLTSSGVGCFYIDDLLPDDIATRIYKSFPETKDVNVKKSIREYKYVAAQMDKYNPLLEEIIFAFQDVRVVNLISDICGYDAIQPDSNLYAGGISMMGKGNYLNPHLDNSHDKDRALWRVLNLLYYVTPDWNPEHGGNLEIWPDGLKGEATVIDAKFNRLAVMATHKKSWHSVSKVNTDGVRCCISNYYFSDQPVSNEKSFHVTTFRGRPGQFFTDKLLQLDSSVRMGVRKLFKNGIRENPHVYKK</sequence>
<comment type="caution">
    <text evidence="3">The sequence shown here is derived from an EMBL/GenBank/DDBJ whole genome shotgun (WGS) entry which is preliminary data.</text>
</comment>
<dbReference type="InterPro" id="IPR005123">
    <property type="entry name" value="Oxoglu/Fe-dep_dioxygenase_dom"/>
</dbReference>
<dbReference type="Proteomes" id="UP001500459">
    <property type="component" value="Unassembled WGS sequence"/>
</dbReference>
<gene>
    <name evidence="3" type="ORF">GCM10022393_03740</name>
</gene>
<keyword evidence="4" id="KW-1185">Reference proteome</keyword>
<proteinExistence type="inferred from homology"/>
<keyword evidence="1" id="KW-0479">Metal-binding</keyword>
<accession>A0ABP7X967</accession>
<dbReference type="RefSeq" id="WP_344924226.1">
    <property type="nucleotide sequence ID" value="NZ_BAABCW010000001.1"/>
</dbReference>
<comment type="similarity">
    <text evidence="1">Belongs to the iron/ascorbate-dependent oxidoreductase family.</text>
</comment>
<dbReference type="PROSITE" id="PS51471">
    <property type="entry name" value="FE2OG_OXY"/>
    <property type="match status" value="1"/>
</dbReference>
<organism evidence="3 4">
    <name type="scientific">Aquimarina addita</name>
    <dbReference type="NCBI Taxonomy" id="870485"/>
    <lineage>
        <taxon>Bacteria</taxon>
        <taxon>Pseudomonadati</taxon>
        <taxon>Bacteroidota</taxon>
        <taxon>Flavobacteriia</taxon>
        <taxon>Flavobacteriales</taxon>
        <taxon>Flavobacteriaceae</taxon>
        <taxon>Aquimarina</taxon>
    </lineage>
</organism>